<name>A0A9P7QCZ0_9HYPO</name>
<proteinExistence type="predicted"/>
<protein>
    <submittedName>
        <fullName evidence="1">Uncharacterized protein</fullName>
    </submittedName>
</protein>
<comment type="caution">
    <text evidence="1">The sequence shown here is derived from an EMBL/GenBank/DDBJ whole genome shotgun (WGS) entry which is preliminary data.</text>
</comment>
<dbReference type="Proteomes" id="UP000707071">
    <property type="component" value="Unassembled WGS sequence"/>
</dbReference>
<organism evidence="1 2">
    <name type="scientific">Claviceps aff. purpurea</name>
    <dbReference type="NCBI Taxonomy" id="1967640"/>
    <lineage>
        <taxon>Eukaryota</taxon>
        <taxon>Fungi</taxon>
        <taxon>Dikarya</taxon>
        <taxon>Ascomycota</taxon>
        <taxon>Pezizomycotina</taxon>
        <taxon>Sordariomycetes</taxon>
        <taxon>Hypocreomycetidae</taxon>
        <taxon>Hypocreales</taxon>
        <taxon>Clavicipitaceae</taxon>
        <taxon>Claviceps</taxon>
    </lineage>
</organism>
<reference evidence="1 2" key="1">
    <citation type="journal article" date="2020" name="bioRxiv">
        <title>Whole genome comparisons of ergot fungi reveals the divergence and evolution of species within the genus Claviceps are the result of varying mechanisms driving genome evolution and host range expansion.</title>
        <authorList>
            <person name="Wyka S.A."/>
            <person name="Mondo S.J."/>
            <person name="Liu M."/>
            <person name="Dettman J."/>
            <person name="Nalam V."/>
            <person name="Broders K.D."/>
        </authorList>
    </citation>
    <scope>NUCLEOTIDE SEQUENCE [LARGE SCALE GENOMIC DNA]</scope>
    <source>
        <strain evidence="1 2">Clav52</strain>
    </source>
</reference>
<dbReference type="AlphaFoldDB" id="A0A9P7QCZ0"/>
<keyword evidence="2" id="KW-1185">Reference proteome</keyword>
<evidence type="ECO:0000313" key="1">
    <source>
        <dbReference type="EMBL" id="KAG6290146.1"/>
    </source>
</evidence>
<dbReference type="EMBL" id="SRRH01000371">
    <property type="protein sequence ID" value="KAG6290146.1"/>
    <property type="molecule type" value="Genomic_DNA"/>
</dbReference>
<gene>
    <name evidence="1" type="ORF">E4U09_004584</name>
</gene>
<evidence type="ECO:0000313" key="2">
    <source>
        <dbReference type="Proteomes" id="UP000707071"/>
    </source>
</evidence>
<feature type="non-terminal residue" evidence="1">
    <location>
        <position position="100"/>
    </location>
</feature>
<sequence>MKVVVDDAQGMQMTNTTLDALEKKILIKRCAVFHSLIEGHFVFRKTDARNPTVAHDATSVFDNIGMWMPPQKLICFNFVQDKVAKTHFFNSLGTLLIKNK</sequence>
<accession>A0A9P7QCZ0</accession>